<comment type="caution">
    <text evidence="1">The sequence shown here is derived from an EMBL/GenBank/DDBJ whole genome shotgun (WGS) entry which is preliminary data.</text>
</comment>
<protein>
    <submittedName>
        <fullName evidence="1">Uncharacterized protein</fullName>
    </submittedName>
</protein>
<keyword evidence="2" id="KW-1185">Reference proteome</keyword>
<dbReference type="Proteomes" id="UP000308267">
    <property type="component" value="Unassembled WGS sequence"/>
</dbReference>
<gene>
    <name evidence="1" type="ORF">CRM22_001127</name>
</gene>
<accession>A0A4S2MBZ2</accession>
<reference evidence="1 2" key="1">
    <citation type="journal article" date="2019" name="BMC Genomics">
        <title>New insights from Opisthorchis felineus genome: update on genomics of the epidemiologically important liver flukes.</title>
        <authorList>
            <person name="Ershov N.I."/>
            <person name="Mordvinov V.A."/>
            <person name="Prokhortchouk E.B."/>
            <person name="Pakharukova M.Y."/>
            <person name="Gunbin K.V."/>
            <person name="Ustyantsev K."/>
            <person name="Genaev M.A."/>
            <person name="Blinov A.G."/>
            <person name="Mazur A."/>
            <person name="Boulygina E."/>
            <person name="Tsygankova S."/>
            <person name="Khrameeva E."/>
            <person name="Chekanov N."/>
            <person name="Fan G."/>
            <person name="Xiao A."/>
            <person name="Zhang H."/>
            <person name="Xu X."/>
            <person name="Yang H."/>
            <person name="Solovyev V."/>
            <person name="Lee S.M."/>
            <person name="Liu X."/>
            <person name="Afonnikov D.A."/>
            <person name="Skryabin K.G."/>
        </authorList>
    </citation>
    <scope>NUCLEOTIDE SEQUENCE [LARGE SCALE GENOMIC DNA]</scope>
    <source>
        <strain evidence="1">AK-0245</strain>
        <tissue evidence="1">Whole organism</tissue>
    </source>
</reference>
<dbReference type="AlphaFoldDB" id="A0A4S2MBZ2"/>
<organism evidence="1 2">
    <name type="scientific">Opisthorchis felineus</name>
    <dbReference type="NCBI Taxonomy" id="147828"/>
    <lineage>
        <taxon>Eukaryota</taxon>
        <taxon>Metazoa</taxon>
        <taxon>Spiralia</taxon>
        <taxon>Lophotrochozoa</taxon>
        <taxon>Platyhelminthes</taxon>
        <taxon>Trematoda</taxon>
        <taxon>Digenea</taxon>
        <taxon>Opisthorchiida</taxon>
        <taxon>Opisthorchiata</taxon>
        <taxon>Opisthorchiidae</taxon>
        <taxon>Opisthorchis</taxon>
    </lineage>
</organism>
<evidence type="ECO:0000313" key="1">
    <source>
        <dbReference type="EMBL" id="TGZ74101.1"/>
    </source>
</evidence>
<proteinExistence type="predicted"/>
<evidence type="ECO:0000313" key="2">
    <source>
        <dbReference type="Proteomes" id="UP000308267"/>
    </source>
</evidence>
<name>A0A4S2MBZ2_OPIFE</name>
<dbReference type="EMBL" id="SJOL01002122">
    <property type="protein sequence ID" value="TGZ74101.1"/>
    <property type="molecule type" value="Genomic_DNA"/>
</dbReference>
<sequence length="148" mass="16898">MDEFRPCQRGKPAQIYSQDLSSWFPGLLLKTDDNKIFDYDTATFLSTSKKSDDLAHQDFVRQIEEDNQAYDLVVNGVRLLKETMGSMKIPRNEDSKLVNDYRLFMDQDSMSSKVPGSLGMSIQDMHLLSKRDIFLHGKPITQTLGITS</sequence>
<dbReference type="OrthoDB" id="2115465at2759"/>